<accession>A0A838L4Z6</accession>
<keyword evidence="4" id="KW-1185">Reference proteome</keyword>
<dbReference type="RefSeq" id="WP_160363564.1">
    <property type="nucleotide sequence ID" value="NZ_JACEIB010000003.1"/>
</dbReference>
<evidence type="ECO:0000313" key="4">
    <source>
        <dbReference type="Proteomes" id="UP000570166"/>
    </source>
</evidence>
<dbReference type="AlphaFoldDB" id="A0A838L4Z6"/>
<dbReference type="InterPro" id="IPR001753">
    <property type="entry name" value="Enoyl-CoA_hydra/iso"/>
</dbReference>
<sequence>MADYETIRVEIADQIATITLNRPDSLNAFTVEMSRELIAAFDQTDADDAVRAVIVTGEGRGFCAGADLAAGADTFNYAELGDTGPVRADGSIDWAHDQVRDTGGLVTLRIFNSLKPVIAAINGPAAGIGMTMTLPMDIRLAVPGAKMGFVFTRRGIVPEAASSWFLPRLVGISRAMEWCATGRIFPSEEARDAGLIRSLHAPEELLPAARAIAREIADNTAPVSVALTRQMLWRGLGLAHPMEAHKVDSRVVFARGRGADAAEGVTSFLEKRTPAYPERVGSDMPEVYPWWDEPAWS</sequence>
<dbReference type="NCBIfam" id="NF006109">
    <property type="entry name" value="PRK08260.1"/>
    <property type="match status" value="1"/>
</dbReference>
<reference evidence="3 4" key="1">
    <citation type="submission" date="2020-07" db="EMBL/GenBank/DDBJ databases">
        <authorList>
            <person name="Sun Q."/>
        </authorList>
    </citation>
    <scope>NUCLEOTIDE SEQUENCE [LARGE SCALE GENOMIC DNA]</scope>
    <source>
        <strain evidence="3 4">CGMCC 1.13654</strain>
    </source>
</reference>
<dbReference type="GO" id="GO:0016829">
    <property type="term" value="F:lyase activity"/>
    <property type="evidence" value="ECO:0007669"/>
    <property type="project" value="UniProtKB-KW"/>
</dbReference>
<comment type="caution">
    <text evidence="3">The sequence shown here is derived from an EMBL/GenBank/DDBJ whole genome shotgun (WGS) entry which is preliminary data.</text>
</comment>
<comment type="similarity">
    <text evidence="1">Belongs to the enoyl-CoA hydratase/isomerase family.</text>
</comment>
<dbReference type="PANTHER" id="PTHR11941">
    <property type="entry name" value="ENOYL-COA HYDRATASE-RELATED"/>
    <property type="match status" value="1"/>
</dbReference>
<dbReference type="InterPro" id="IPR014748">
    <property type="entry name" value="Enoyl-CoA_hydra_C"/>
</dbReference>
<gene>
    <name evidence="3" type="ORF">HZF05_06590</name>
</gene>
<evidence type="ECO:0000256" key="1">
    <source>
        <dbReference type="ARBA" id="ARBA00005254"/>
    </source>
</evidence>
<organism evidence="3 4">
    <name type="scientific">Sphingomonas chungangi</name>
    <dbReference type="NCBI Taxonomy" id="2683589"/>
    <lineage>
        <taxon>Bacteria</taxon>
        <taxon>Pseudomonadati</taxon>
        <taxon>Pseudomonadota</taxon>
        <taxon>Alphaproteobacteria</taxon>
        <taxon>Sphingomonadales</taxon>
        <taxon>Sphingomonadaceae</taxon>
        <taxon>Sphingomonas</taxon>
    </lineage>
</organism>
<name>A0A838L4Z6_9SPHN</name>
<evidence type="ECO:0000313" key="3">
    <source>
        <dbReference type="EMBL" id="MBA2933765.1"/>
    </source>
</evidence>
<dbReference type="EMBL" id="JACEIB010000003">
    <property type="protein sequence ID" value="MBA2933765.1"/>
    <property type="molecule type" value="Genomic_DNA"/>
</dbReference>
<dbReference type="PANTHER" id="PTHR11941:SF54">
    <property type="entry name" value="ENOYL-COA HYDRATASE, MITOCHONDRIAL"/>
    <property type="match status" value="1"/>
</dbReference>
<proteinExistence type="inferred from homology"/>
<dbReference type="Pfam" id="PF00378">
    <property type="entry name" value="ECH_1"/>
    <property type="match status" value="2"/>
</dbReference>
<dbReference type="Gene3D" id="1.10.12.10">
    <property type="entry name" value="Lyase 2-enoyl-coa Hydratase, Chain A, domain 2"/>
    <property type="match status" value="1"/>
</dbReference>
<dbReference type="CDD" id="cd06558">
    <property type="entry name" value="crotonase-like"/>
    <property type="match status" value="1"/>
</dbReference>
<evidence type="ECO:0000256" key="2">
    <source>
        <dbReference type="ARBA" id="ARBA00023239"/>
    </source>
</evidence>
<keyword evidence="2" id="KW-0456">Lyase</keyword>
<dbReference type="SUPFAM" id="SSF52096">
    <property type="entry name" value="ClpP/crotonase"/>
    <property type="match status" value="1"/>
</dbReference>
<dbReference type="GO" id="GO:0006635">
    <property type="term" value="P:fatty acid beta-oxidation"/>
    <property type="evidence" value="ECO:0007669"/>
    <property type="project" value="TreeGrafter"/>
</dbReference>
<dbReference type="InterPro" id="IPR029045">
    <property type="entry name" value="ClpP/crotonase-like_dom_sf"/>
</dbReference>
<dbReference type="Gene3D" id="3.90.226.10">
    <property type="entry name" value="2-enoyl-CoA Hydratase, Chain A, domain 1"/>
    <property type="match status" value="1"/>
</dbReference>
<dbReference type="Proteomes" id="UP000570166">
    <property type="component" value="Unassembled WGS sequence"/>
</dbReference>
<protein>
    <submittedName>
        <fullName evidence="3">Crotonase/enoyl-CoA hydratase family protein</fullName>
    </submittedName>
</protein>